<evidence type="ECO:0000256" key="13">
    <source>
        <dbReference type="SAM" id="Phobius"/>
    </source>
</evidence>
<comment type="similarity">
    <text evidence="2 11">Belongs to the G-protein coupled receptor 1 family.</text>
</comment>
<dbReference type="GO" id="GO:0004993">
    <property type="term" value="F:G protein-coupled serotonin receptor activity"/>
    <property type="evidence" value="ECO:0007669"/>
    <property type="project" value="UniProtKB-ARBA"/>
</dbReference>
<evidence type="ECO:0000256" key="5">
    <source>
        <dbReference type="ARBA" id="ARBA00022989"/>
    </source>
</evidence>
<feature type="compositionally biased region" description="Basic and acidic residues" evidence="12">
    <location>
        <begin position="382"/>
        <end position="394"/>
    </location>
</feature>
<dbReference type="InterPro" id="IPR017452">
    <property type="entry name" value="GPCR_Rhodpsn_7TM"/>
</dbReference>
<dbReference type="AlphaFoldDB" id="B8LF39"/>
<keyword evidence="3" id="KW-1003">Cell membrane</keyword>
<dbReference type="InterPro" id="IPR000276">
    <property type="entry name" value="GPCR_Rhodpsn"/>
</dbReference>
<dbReference type="GO" id="GO:0005886">
    <property type="term" value="C:plasma membrane"/>
    <property type="evidence" value="ECO:0007669"/>
    <property type="project" value="UniProtKB-SubCell"/>
</dbReference>
<dbReference type="GO" id="GO:0071880">
    <property type="term" value="P:adenylate cyclase-activating adrenergic receptor signaling pathway"/>
    <property type="evidence" value="ECO:0007669"/>
    <property type="project" value="TreeGrafter"/>
</dbReference>
<keyword evidence="6 11" id="KW-0297">G-protein coupled receptor</keyword>
<dbReference type="PANTHER" id="PTHR24248:SF199">
    <property type="entry name" value="IP13425P-RELATED"/>
    <property type="match status" value="1"/>
</dbReference>
<keyword evidence="5 13" id="KW-1133">Transmembrane helix</keyword>
<feature type="transmembrane region" description="Helical" evidence="13">
    <location>
        <begin position="124"/>
        <end position="150"/>
    </location>
</feature>
<dbReference type="FunFam" id="1.20.1070.10:FF:000523">
    <property type="entry name" value="5-hydroxytryptamine receptor 2B"/>
    <property type="match status" value="1"/>
</dbReference>
<keyword evidence="7 13" id="KW-0472">Membrane</keyword>
<reference evidence="15" key="2">
    <citation type="journal article" date="2009" name="J. Comp. Neurol.">
        <title>Cloning and immunoreactivity of the 5-HT 1Mac and 5-HT 2Mac receptors in the central nervous system of the freshwater prawn Macrobrachium rosenbergii.</title>
        <authorList>
            <person name="Vazquez-Acevedo N."/>
            <person name="Reyes-Colon D."/>
            <person name="Ruiz-Rodriguez E.A."/>
            <person name="Rivera N.M."/>
            <person name="Rosenthal J."/>
            <person name="Kohn A.B."/>
            <person name="Moroz L.L."/>
            <person name="Sosa M.A."/>
        </authorList>
    </citation>
    <scope>NUCLEOTIDE SEQUENCE</scope>
</reference>
<feature type="transmembrane region" description="Helical" evidence="13">
    <location>
        <begin position="89"/>
        <end position="112"/>
    </location>
</feature>
<evidence type="ECO:0000256" key="11">
    <source>
        <dbReference type="RuleBase" id="RU000688"/>
    </source>
</evidence>
<dbReference type="PROSITE" id="PS00237">
    <property type="entry name" value="G_PROTEIN_RECEP_F1_1"/>
    <property type="match status" value="1"/>
</dbReference>
<dbReference type="GO" id="GO:0043410">
    <property type="term" value="P:positive regulation of MAPK cascade"/>
    <property type="evidence" value="ECO:0007669"/>
    <property type="project" value="TreeGrafter"/>
</dbReference>
<feature type="transmembrane region" description="Helical" evidence="13">
    <location>
        <begin position="162"/>
        <end position="183"/>
    </location>
</feature>
<organism evidence="15">
    <name type="scientific">Macrobrachium rosenbergii</name>
    <name type="common">Giant fresh water prawn</name>
    <dbReference type="NCBI Taxonomy" id="79674"/>
    <lineage>
        <taxon>Eukaryota</taxon>
        <taxon>Metazoa</taxon>
        <taxon>Ecdysozoa</taxon>
        <taxon>Arthropoda</taxon>
        <taxon>Crustacea</taxon>
        <taxon>Multicrustacea</taxon>
        <taxon>Malacostraca</taxon>
        <taxon>Eumalacostraca</taxon>
        <taxon>Eucarida</taxon>
        <taxon>Decapoda</taxon>
        <taxon>Pleocyemata</taxon>
        <taxon>Caridea</taxon>
        <taxon>Palaemonoidea</taxon>
        <taxon>Palaemonidae</taxon>
        <taxon>Macrobrachium</taxon>
    </lineage>
</organism>
<keyword evidence="10 11" id="KW-0807">Transducer</keyword>
<dbReference type="SUPFAM" id="SSF81321">
    <property type="entry name" value="Family A G protein-coupled receptor-like"/>
    <property type="match status" value="1"/>
</dbReference>
<dbReference type="SMART" id="SM01381">
    <property type="entry name" value="7TM_GPCR_Srsx"/>
    <property type="match status" value="1"/>
</dbReference>
<evidence type="ECO:0000256" key="6">
    <source>
        <dbReference type="ARBA" id="ARBA00023040"/>
    </source>
</evidence>
<evidence type="ECO:0000256" key="9">
    <source>
        <dbReference type="ARBA" id="ARBA00023170"/>
    </source>
</evidence>
<keyword evidence="9 11" id="KW-0675">Receptor</keyword>
<feature type="transmembrane region" description="Helical" evidence="13">
    <location>
        <begin position="709"/>
        <end position="728"/>
    </location>
</feature>
<evidence type="ECO:0000256" key="1">
    <source>
        <dbReference type="ARBA" id="ARBA00004651"/>
    </source>
</evidence>
<feature type="transmembrane region" description="Helical" evidence="13">
    <location>
        <begin position="246"/>
        <end position="268"/>
    </location>
</feature>
<reference evidence="15" key="1">
    <citation type="submission" date="2006-10" db="EMBL/GenBank/DDBJ databases">
        <authorList>
            <person name="Reyes D."/>
            <person name="Vazquez N."/>
            <person name="Rivera N.M."/>
            <person name="Kohn A.B."/>
            <person name="Sosa M.A."/>
        </authorList>
    </citation>
    <scope>NUCLEOTIDE SEQUENCE</scope>
</reference>
<dbReference type="PANTHER" id="PTHR24248">
    <property type="entry name" value="ADRENERGIC RECEPTOR-RELATED G-PROTEIN COUPLED RECEPTOR"/>
    <property type="match status" value="1"/>
</dbReference>
<evidence type="ECO:0000256" key="4">
    <source>
        <dbReference type="ARBA" id="ARBA00022692"/>
    </source>
</evidence>
<accession>B8LF39</accession>
<evidence type="ECO:0000313" key="15">
    <source>
        <dbReference type="EMBL" id="ABM01873.1"/>
    </source>
</evidence>
<evidence type="ECO:0000256" key="10">
    <source>
        <dbReference type="ARBA" id="ARBA00023224"/>
    </source>
</evidence>
<dbReference type="Gene3D" id="1.20.1070.10">
    <property type="entry name" value="Rhodopsin 7-helix transmembrane proteins"/>
    <property type="match status" value="2"/>
</dbReference>
<comment type="subcellular location">
    <subcellularLocation>
        <location evidence="1">Cell membrane</location>
        <topology evidence="1">Multi-pass membrane protein</topology>
    </subcellularLocation>
</comment>
<feature type="domain" description="G-protein coupled receptors family 1 profile" evidence="14">
    <location>
        <begin position="104"/>
        <end position="725"/>
    </location>
</feature>
<feature type="region of interest" description="Disordered" evidence="12">
    <location>
        <begin position="583"/>
        <end position="643"/>
    </location>
</feature>
<evidence type="ECO:0000256" key="7">
    <source>
        <dbReference type="ARBA" id="ARBA00023136"/>
    </source>
</evidence>
<evidence type="ECO:0000256" key="3">
    <source>
        <dbReference type="ARBA" id="ARBA00022475"/>
    </source>
</evidence>
<feature type="region of interest" description="Disordered" evidence="12">
    <location>
        <begin position="522"/>
        <end position="553"/>
    </location>
</feature>
<keyword evidence="4 11" id="KW-0812">Transmembrane</keyword>
<dbReference type="Pfam" id="PF00001">
    <property type="entry name" value="7tm_1"/>
    <property type="match status" value="2"/>
</dbReference>
<feature type="compositionally biased region" description="Polar residues" evidence="12">
    <location>
        <begin position="585"/>
        <end position="602"/>
    </location>
</feature>
<feature type="compositionally biased region" description="Low complexity" evidence="12">
    <location>
        <begin position="625"/>
        <end position="640"/>
    </location>
</feature>
<evidence type="ECO:0000256" key="12">
    <source>
        <dbReference type="SAM" id="MobiDB-lite"/>
    </source>
</evidence>
<evidence type="ECO:0000256" key="2">
    <source>
        <dbReference type="ARBA" id="ARBA00010663"/>
    </source>
</evidence>
<feature type="region of interest" description="Disordered" evidence="12">
    <location>
        <begin position="382"/>
        <end position="496"/>
    </location>
</feature>
<keyword evidence="8" id="KW-1015">Disulfide bond</keyword>
<sequence>MPGPWEGDLTTSVSLEIPQGEVSRREFAKSDEDIRGEVILAEVYKELIRQAGVLSVVDYPANTTSLWTGDNQTAWEDAEEAATGSVANWWGLVALLVVLLTLFGNILLILAISWDRRLQNMTNYFLLSLAVTDLMVASLVMPLSIVVLVLGHFPFSSRLCLVWISLDVLFCTASIMHLCTLSVDRFLSLRYPMKFGRHKTRRRVVLKIVLVWCLSFAASLPLSLMYATDPHSTIVDGVCQIPVSLFQIIGSIICFYIPLIIMLVTYALTVRLLSKKQSELQATVLEPSSATPSPRSVRWKKLLCKTTSNLSTSTAVSLTDGEVCDTGCGSLESRCDDCKLRRFGSSPLRRPPLVRYTSHHYRAALARGGACGRRGYSVREHKRDVGDASGEDRLYPPLPANPSFELSVFPQGSPDRSRSAPTSTTTSPRHRRHRSDGSPSHHSHPDSSLTRMENEENNQETKNNKSSGCEQNGGPRRKEAQNDCNDDCEGTDSSEHVTVPCSCAPRFFLEDIKASSNSQCQECTEPRPQEVPSHYQSRQHRRSQELNPRRRDSCCTGCCPRKGSSTVCCCPCSITRLISRHNGSKGATTGLSSPWNEESSPRGSDLVTRATLRPGGQVTTMLHKPPSVESSSVTSSPGSSRGLWRQQSCTASIKYVSSKKHGRNIRMEQKATKVLGVVFFTFVLLWAPFFITNVLISFGTDIGEDMINFVTWLGYASSMVNPFFYTFFNKTFRQTFLKIIKCDMRRSKKYHF</sequence>
<feature type="transmembrane region" description="Helical" evidence="13">
    <location>
        <begin position="204"/>
        <end position="226"/>
    </location>
</feature>
<feature type="compositionally biased region" description="Basic and acidic residues" evidence="12">
    <location>
        <begin position="542"/>
        <end position="553"/>
    </location>
</feature>
<dbReference type="EMBL" id="EF033662">
    <property type="protein sequence ID" value="ABM01873.1"/>
    <property type="molecule type" value="mRNA"/>
</dbReference>
<dbReference type="PROSITE" id="PS50262">
    <property type="entry name" value="G_PROTEIN_RECEP_F1_2"/>
    <property type="match status" value="1"/>
</dbReference>
<dbReference type="PRINTS" id="PR00237">
    <property type="entry name" value="GPCRRHODOPSN"/>
</dbReference>
<proteinExistence type="evidence at transcript level"/>
<feature type="transmembrane region" description="Helical" evidence="13">
    <location>
        <begin position="674"/>
        <end position="697"/>
    </location>
</feature>
<evidence type="ECO:0000256" key="8">
    <source>
        <dbReference type="ARBA" id="ARBA00023157"/>
    </source>
</evidence>
<protein>
    <submittedName>
        <fullName evidence="15">Serotonin receptor type 2</fullName>
    </submittedName>
</protein>
<name>B8LF39_MACRS</name>
<evidence type="ECO:0000259" key="14">
    <source>
        <dbReference type="PROSITE" id="PS50262"/>
    </source>
</evidence>